<dbReference type="GO" id="GO:0016757">
    <property type="term" value="F:glycosyltransferase activity"/>
    <property type="evidence" value="ECO:0007669"/>
    <property type="project" value="UniProtKB-KW"/>
</dbReference>
<organism evidence="5 6">
    <name type="scientific">Litoribacter ruber</name>
    <dbReference type="NCBI Taxonomy" id="702568"/>
    <lineage>
        <taxon>Bacteria</taxon>
        <taxon>Pseudomonadati</taxon>
        <taxon>Bacteroidota</taxon>
        <taxon>Cytophagia</taxon>
        <taxon>Cytophagales</taxon>
        <taxon>Cyclobacteriaceae</taxon>
        <taxon>Litoribacter</taxon>
    </lineage>
</organism>
<feature type="domain" description="Glycosyltransferase 2-like" evidence="4">
    <location>
        <begin position="5"/>
        <end position="118"/>
    </location>
</feature>
<dbReference type="Proteomes" id="UP001319104">
    <property type="component" value="Unassembled WGS sequence"/>
</dbReference>
<dbReference type="PANTHER" id="PTHR43179:SF12">
    <property type="entry name" value="GALACTOFURANOSYLTRANSFERASE GLFT2"/>
    <property type="match status" value="1"/>
</dbReference>
<evidence type="ECO:0000259" key="4">
    <source>
        <dbReference type="Pfam" id="PF00535"/>
    </source>
</evidence>
<keyword evidence="6" id="KW-1185">Reference proteome</keyword>
<comment type="caution">
    <text evidence="5">The sequence shown here is derived from an EMBL/GenBank/DDBJ whole genome shotgun (WGS) entry which is preliminary data.</text>
</comment>
<evidence type="ECO:0000256" key="3">
    <source>
        <dbReference type="ARBA" id="ARBA00022679"/>
    </source>
</evidence>
<dbReference type="PANTHER" id="PTHR43179">
    <property type="entry name" value="RHAMNOSYLTRANSFERASE WBBL"/>
    <property type="match status" value="1"/>
</dbReference>
<dbReference type="Pfam" id="PF00535">
    <property type="entry name" value="Glycos_transf_2"/>
    <property type="match status" value="1"/>
</dbReference>
<evidence type="ECO:0000313" key="6">
    <source>
        <dbReference type="Proteomes" id="UP001319104"/>
    </source>
</evidence>
<dbReference type="Gene3D" id="3.90.550.10">
    <property type="entry name" value="Spore Coat Polysaccharide Biosynthesis Protein SpsA, Chain A"/>
    <property type="match status" value="1"/>
</dbReference>
<keyword evidence="2" id="KW-0328">Glycosyltransferase</keyword>
<gene>
    <name evidence="5" type="ORF">KI659_12250</name>
</gene>
<reference evidence="5 6" key="1">
    <citation type="submission" date="2021-05" db="EMBL/GenBank/DDBJ databases">
        <authorList>
            <person name="Zhang Z.D."/>
            <person name="Osman G."/>
        </authorList>
    </citation>
    <scope>NUCLEOTIDE SEQUENCE [LARGE SCALE GENOMIC DNA]</scope>
    <source>
        <strain evidence="5 6">KCTC 32217</strain>
    </source>
</reference>
<accession>A0AAP2G1V2</accession>
<dbReference type="InterPro" id="IPR029044">
    <property type="entry name" value="Nucleotide-diphossugar_trans"/>
</dbReference>
<proteinExistence type="inferred from homology"/>
<dbReference type="AlphaFoldDB" id="A0AAP2G1V2"/>
<comment type="similarity">
    <text evidence="1">Belongs to the glycosyltransferase 2 family.</text>
</comment>
<sequence length="338" mass="38628">MEAAIVILNYNGKEMLERFLPNVLNYSFFPVIIADNASSDDSVDFLKKSYPELRVLNIGQNLGYAGGYNKALDQLKGQFDYFILLNSDVEVSPNWDTILVDFLKQHPDTAAVQPKILSLQNEGYFDYAGACGGFLDSLGYPYCRGRILNTIEKDEGQYDQSIEVDWASGACLGVRAEFFEELGGFRAEFFAHMEEIDFCWRLRKRGRKLYCVPESKVFHLGGGTLSKANSYKTYLNFRNSILMLYLNLEMRGFREVFWKRLPLDMAAGMHLLLSQGPAHSKAVFNAYSDFFKMRRRMSKDSLLAPKLVKGCSDRSVLSIILTYYFQGKKKFSQLRSVK</sequence>
<dbReference type="InterPro" id="IPR001173">
    <property type="entry name" value="Glyco_trans_2-like"/>
</dbReference>
<dbReference type="CDD" id="cd04186">
    <property type="entry name" value="GT_2_like_c"/>
    <property type="match status" value="1"/>
</dbReference>
<evidence type="ECO:0000313" key="5">
    <source>
        <dbReference type="EMBL" id="MBS9524782.1"/>
    </source>
</evidence>
<dbReference type="SUPFAM" id="SSF53448">
    <property type="entry name" value="Nucleotide-diphospho-sugar transferases"/>
    <property type="match status" value="1"/>
</dbReference>
<keyword evidence="3" id="KW-0808">Transferase</keyword>
<protein>
    <submittedName>
        <fullName evidence="5">Glycosyltransferase family 2 protein</fullName>
    </submittedName>
</protein>
<evidence type="ECO:0000256" key="1">
    <source>
        <dbReference type="ARBA" id="ARBA00006739"/>
    </source>
</evidence>
<name>A0AAP2G1V2_9BACT</name>
<evidence type="ECO:0000256" key="2">
    <source>
        <dbReference type="ARBA" id="ARBA00022676"/>
    </source>
</evidence>
<dbReference type="EMBL" id="JAHCMY010000006">
    <property type="protein sequence ID" value="MBS9524782.1"/>
    <property type="molecule type" value="Genomic_DNA"/>
</dbReference>
<dbReference type="RefSeq" id="WP_213945641.1">
    <property type="nucleotide sequence ID" value="NZ_JAHCMY010000006.1"/>
</dbReference>